<dbReference type="RefSeq" id="WP_125058208.1">
    <property type="nucleotide sequence ID" value="NZ_BHZD01000001.1"/>
</dbReference>
<evidence type="ECO:0000313" key="3">
    <source>
        <dbReference type="Proteomes" id="UP000286746"/>
    </source>
</evidence>
<keyword evidence="3" id="KW-1185">Reference proteome</keyword>
<gene>
    <name evidence="2" type="ORF">GKJPGBOP_08054</name>
</gene>
<accession>A0A401WG49</accession>
<dbReference type="EMBL" id="BHZD01000001">
    <property type="protein sequence ID" value="GCD48258.1"/>
    <property type="molecule type" value="Genomic_DNA"/>
</dbReference>
<sequence length="81" mass="8645">MDKRSETPEQGGSAVPRDLPDQQADPQGAPDPWEGRSPDDGDDRSEHTDVPDTDVSGTGRRGAAHDHDTQADDPTPDEPAD</sequence>
<name>A0A401WG49_STREY</name>
<comment type="caution">
    <text evidence="2">The sequence shown here is derived from an EMBL/GenBank/DDBJ whole genome shotgun (WGS) entry which is preliminary data.</text>
</comment>
<dbReference type="Proteomes" id="UP000286746">
    <property type="component" value="Unassembled WGS sequence"/>
</dbReference>
<protein>
    <submittedName>
        <fullName evidence="2">Uncharacterized protein</fullName>
    </submittedName>
</protein>
<organism evidence="2 3">
    <name type="scientific">Streptomyces paromomycinus</name>
    <name type="common">Streptomyces rimosus subsp. paromomycinus</name>
    <dbReference type="NCBI Taxonomy" id="92743"/>
    <lineage>
        <taxon>Bacteria</taxon>
        <taxon>Bacillati</taxon>
        <taxon>Actinomycetota</taxon>
        <taxon>Actinomycetes</taxon>
        <taxon>Kitasatosporales</taxon>
        <taxon>Streptomycetaceae</taxon>
        <taxon>Streptomyces</taxon>
    </lineage>
</organism>
<feature type="region of interest" description="Disordered" evidence="1">
    <location>
        <begin position="1"/>
        <end position="81"/>
    </location>
</feature>
<feature type="compositionally biased region" description="Basic and acidic residues" evidence="1">
    <location>
        <begin position="33"/>
        <end position="50"/>
    </location>
</feature>
<dbReference type="AlphaFoldDB" id="A0A401WG49"/>
<reference evidence="2 3" key="1">
    <citation type="submission" date="2018-11" db="EMBL/GenBank/DDBJ databases">
        <title>Whole genome sequence of Streptomyces paromomycinus NBRC 15454(T).</title>
        <authorList>
            <person name="Komaki H."/>
            <person name="Tamura T."/>
        </authorList>
    </citation>
    <scope>NUCLEOTIDE SEQUENCE [LARGE SCALE GENOMIC DNA]</scope>
    <source>
        <strain evidence="2 3">NBRC 15454</strain>
    </source>
</reference>
<evidence type="ECO:0000313" key="2">
    <source>
        <dbReference type="EMBL" id="GCD48258.1"/>
    </source>
</evidence>
<evidence type="ECO:0000256" key="1">
    <source>
        <dbReference type="SAM" id="MobiDB-lite"/>
    </source>
</evidence>
<proteinExistence type="predicted"/>